<dbReference type="EMBL" id="FQUG01000009">
    <property type="protein sequence ID" value="SHF22614.1"/>
    <property type="molecule type" value="Genomic_DNA"/>
</dbReference>
<keyword evidence="4 6" id="KW-0862">Zinc</keyword>
<dbReference type="PANTHER" id="PTHR22726:SF1">
    <property type="entry name" value="METALLOENDOPEPTIDASE OMA1, MITOCHONDRIAL"/>
    <property type="match status" value="1"/>
</dbReference>
<protein>
    <submittedName>
        <fullName evidence="9">Peptidase family M48</fullName>
    </submittedName>
</protein>
<dbReference type="InterPro" id="IPR001915">
    <property type="entry name" value="Peptidase_M48"/>
</dbReference>
<dbReference type="InterPro" id="IPR051156">
    <property type="entry name" value="Mito/Outer_Membr_Metalloprot"/>
</dbReference>
<dbReference type="Gene3D" id="3.30.2010.10">
    <property type="entry name" value="Metalloproteases ('zincins'), catalytic domain"/>
    <property type="match status" value="1"/>
</dbReference>
<reference evidence="9 10" key="1">
    <citation type="submission" date="2016-11" db="EMBL/GenBank/DDBJ databases">
        <authorList>
            <person name="Jaros S."/>
            <person name="Januszkiewicz K."/>
            <person name="Wedrychowicz H."/>
        </authorList>
    </citation>
    <scope>NUCLEOTIDE SEQUENCE [LARGE SCALE GENOMIC DNA]</scope>
    <source>
        <strain evidence="9 10">DSM 10502</strain>
    </source>
</reference>
<comment type="similarity">
    <text evidence="6">Belongs to the peptidase M48 family.</text>
</comment>
<keyword evidence="10" id="KW-1185">Reference proteome</keyword>
<dbReference type="RefSeq" id="WP_072936260.1">
    <property type="nucleotide sequence ID" value="NZ_FQUG01000009.1"/>
</dbReference>
<evidence type="ECO:0000256" key="2">
    <source>
        <dbReference type="ARBA" id="ARBA00022723"/>
    </source>
</evidence>
<dbReference type="Proteomes" id="UP000184404">
    <property type="component" value="Unassembled WGS sequence"/>
</dbReference>
<dbReference type="GO" id="GO:0016020">
    <property type="term" value="C:membrane"/>
    <property type="evidence" value="ECO:0007669"/>
    <property type="project" value="TreeGrafter"/>
</dbReference>
<sequence length="362" mass="39165">MTLKAFQKKAAACAAAAVLSFSMIPAPTANAGWGSIIGGAIQVAGQYQQADEAMKYYDNDGREEFFQKMKAQYGVNEDPELNARLDDIMYGLTDAVGAVDPSIYDKPYNYFINQDNSFNAFCSLGHNMSVNTGMFNLVANDDEIAVVLAHEMGHGQKEHVRKGLKGRLNAVLAGTVIAGATGIDAIGNILVNNINAVHVTKPKEWEADNLAFDYITHSAYNPGACAAIWQRVMEQYGNKSSDFVGDIFSPSDHPSHKERRDNYIKKLKEYSGGKVSVKFADNAALIQVNGKDFMTPAPDDVMSGSERACFIAGNLAAAYHSGSAGEAYNDGETLYFGRQPVLSVYPGDPSLDELTAALNNIR</sequence>
<evidence type="ECO:0000256" key="6">
    <source>
        <dbReference type="RuleBase" id="RU003983"/>
    </source>
</evidence>
<dbReference type="Pfam" id="PF01435">
    <property type="entry name" value="Peptidase_M48"/>
    <property type="match status" value="1"/>
</dbReference>
<name>A0A1M4ZXC7_9FIRM</name>
<dbReference type="PANTHER" id="PTHR22726">
    <property type="entry name" value="METALLOENDOPEPTIDASE OMA1"/>
    <property type="match status" value="1"/>
</dbReference>
<evidence type="ECO:0000256" key="7">
    <source>
        <dbReference type="SAM" id="SignalP"/>
    </source>
</evidence>
<keyword evidence="1 6" id="KW-0645">Protease</keyword>
<evidence type="ECO:0000313" key="9">
    <source>
        <dbReference type="EMBL" id="SHF22614.1"/>
    </source>
</evidence>
<evidence type="ECO:0000313" key="10">
    <source>
        <dbReference type="Proteomes" id="UP000184404"/>
    </source>
</evidence>
<keyword evidence="5 6" id="KW-0482">Metalloprotease</keyword>
<dbReference type="STRING" id="1123243.SAMN02745190_02151"/>
<accession>A0A1M4ZXC7</accession>
<gene>
    <name evidence="9" type="ORF">SAMN02745190_02151</name>
</gene>
<comment type="cofactor">
    <cofactor evidence="6">
        <name>Zn(2+)</name>
        <dbReference type="ChEBI" id="CHEBI:29105"/>
    </cofactor>
    <text evidence="6">Binds 1 zinc ion per subunit.</text>
</comment>
<dbReference type="GO" id="GO:0046872">
    <property type="term" value="F:metal ion binding"/>
    <property type="evidence" value="ECO:0007669"/>
    <property type="project" value="UniProtKB-KW"/>
</dbReference>
<evidence type="ECO:0000256" key="4">
    <source>
        <dbReference type="ARBA" id="ARBA00022833"/>
    </source>
</evidence>
<dbReference type="OrthoDB" id="1624239at2"/>
<evidence type="ECO:0000256" key="5">
    <source>
        <dbReference type="ARBA" id="ARBA00023049"/>
    </source>
</evidence>
<dbReference type="AlphaFoldDB" id="A0A1M4ZXC7"/>
<keyword evidence="3 6" id="KW-0378">Hydrolase</keyword>
<keyword evidence="7" id="KW-0732">Signal</keyword>
<evidence type="ECO:0000256" key="3">
    <source>
        <dbReference type="ARBA" id="ARBA00022801"/>
    </source>
</evidence>
<feature type="chain" id="PRO_5012974116" evidence="7">
    <location>
        <begin position="32"/>
        <end position="362"/>
    </location>
</feature>
<keyword evidence="2" id="KW-0479">Metal-binding</keyword>
<feature type="signal peptide" evidence="7">
    <location>
        <begin position="1"/>
        <end position="31"/>
    </location>
</feature>
<proteinExistence type="inferred from homology"/>
<dbReference type="GO" id="GO:0004222">
    <property type="term" value="F:metalloendopeptidase activity"/>
    <property type="evidence" value="ECO:0007669"/>
    <property type="project" value="InterPro"/>
</dbReference>
<feature type="domain" description="Peptidase M48" evidence="8">
    <location>
        <begin position="82"/>
        <end position="259"/>
    </location>
</feature>
<evidence type="ECO:0000259" key="8">
    <source>
        <dbReference type="Pfam" id="PF01435"/>
    </source>
</evidence>
<dbReference type="GO" id="GO:0051603">
    <property type="term" value="P:proteolysis involved in protein catabolic process"/>
    <property type="evidence" value="ECO:0007669"/>
    <property type="project" value="TreeGrafter"/>
</dbReference>
<evidence type="ECO:0000256" key="1">
    <source>
        <dbReference type="ARBA" id="ARBA00022670"/>
    </source>
</evidence>
<dbReference type="CDD" id="cd07324">
    <property type="entry name" value="M48C_Oma1-like"/>
    <property type="match status" value="1"/>
</dbReference>
<organism evidence="9 10">
    <name type="scientific">Schwartzia succinivorans DSM 10502</name>
    <dbReference type="NCBI Taxonomy" id="1123243"/>
    <lineage>
        <taxon>Bacteria</taxon>
        <taxon>Bacillati</taxon>
        <taxon>Bacillota</taxon>
        <taxon>Negativicutes</taxon>
        <taxon>Selenomonadales</taxon>
        <taxon>Selenomonadaceae</taxon>
        <taxon>Schwartzia</taxon>
    </lineage>
</organism>